<evidence type="ECO:0000256" key="1">
    <source>
        <dbReference type="SAM" id="MobiDB-lite"/>
    </source>
</evidence>
<feature type="region of interest" description="Disordered" evidence="1">
    <location>
        <begin position="2513"/>
        <end position="2562"/>
    </location>
</feature>
<protein>
    <recommendedName>
        <fullName evidence="4">RNA-directed RNA polymerase</fullName>
    </recommendedName>
</protein>
<sequence length="2592" mass="291770">MRAWEATVMNGWEEFLNRDARGTEVSWSTYVKCQACEERPAAREAALMAGRRAAAAEPARAPAIRAALQLWEELVSEHLGALGGTPAFRWGPRFKEVFAGTAGVARAVERLGIQADEPVELYRNPLHPKESERREDHDLSNPDVAEALVKEADTPPGPGVANVWMFENPCTSFCDHNTKGGARTWEKPEGTGVNGKEVLGNALSQTTVRCIRNLHKWRKGWIFENQEHRGIYPKVYDLPEWLEILEETGAVIIPGTMCAWGLHPSDASSPDQFYRKGCWLVVSANLAPFFTKLRRPCPGLSPVHQHVELRDWAQELCTHCADNPKYSPEVTKEGARLGDGLVQAAGGWKEAVDCYREAWTSRWGNNLDGVFKEELCELLDPDLRDYLHQMVKGGVPARQPLAQEKVNKIRILLSDPAYDTGNTQVALKDVQVLRGTLNFAAITCPPLRPELGAVDRLLRTADPAGVWVKIKESSEGREKDAWDEWWEALEVFRLYAGAPQAWTTHFNTGLKGVLQPQERLALPGGMEELVWTGGGATETRVGAADWSNGVYGVMDVKEVMEPFHAVFGEGADIIAICELFTFLVLAVAQAPRWEGRLVLYVTDNTNTEIWLNKRTAKNRLARYGLRLLQLLETRYGFHTVTAGIWTKQNSSMDHISRETKSVVQEEMNRLGLEEIDLKGPWREVLAGAEKGRPLVLPGDSEEGRRLAYQLVERRRARGPPAGPLAGVQVFEWRATLSPYCRVAGEMGARIGATTPNPGSAVSHPWWEVHQNRLVADRAGRARTAVKETWVTCSSGSDPTGREALYFVRYALSHAATLVVLDGPLDQDLGGAREVLQEGGYDTAESVVHTHLLGGRCARSRRLLLAWRDGGNWGSAALALLRRGERLVPLNLSSALLTPEAVPPELYMQEEEGRAHWRHFKVPERADRGEGGRPTALQAAGTWKSTRESEGDVRVILSPMSSGPDYPLWHPDEVSGHYPVLLEDTRGEVLLMGAARSTPPVSAHQVLRAAASAREGLLAEGARAGVCRDPDEDFMAAANATWFNAWRANPEDPQIAYERWLREARGARAGDPSMDYQGVAHQLEQKLQVELSDAQKQAIRGVIAQIGIQLVADDMAMPEQTDLEVFSGDVREHVDAIQELVAYHPRFGCKAIGRKLAEQLGVKLSEAHVKMVERVMRELSEGRAAVGASMRQQPERQNFPHFVGNLRQHLDIIKELMMLHHTAGRHHISRQLEIRLGQVLSARHESVVRRIRIQHGSLSNEFLSGDQEVPVVQRLVQGHAEAAARPKAVQDHYERGVSLAVLRRWMSEHYAPDAGESPVRRVWKDKYVDCAATCWARRVRAKTDEDQALQAMIKSVNREGYRFFIAYENWVSCQQCGYRRQVHKGQLSGERLIYGDTLRSDRVSRLPRVLICGDRGYGTRCPLPLEALLWPLPAEIEAGIKTEQLYLVPQKNHWPVYLPGLQRFVTAYDFGPRLAAMRQAMREGPVDPVDVDELEALVQEYAVYTDFVREHGTEGIANLLDITKDEAATITPFLLFVTKQKERGSVTRGPTDNWKKTQVCRVNYKREDLDTCGAMTPRARAAYDWLMVHNRTYRRYVMQHKRELAAPAEYREMFIATYRLLIQSRGIEVALYPVLYPWEVYGDSDVSSWAKDRQLVKKSQLPTIKSSFLRKVHSRCRTYGDAEAVPDLAFLLYDKATAQRISASIAIAERQGISPDVVADNSSTSESYWRHEQGFPNLFITIAPAEWKVLLHEPLFADWKAADRMSACQGMLSEHIYDLLYDGMKQIFRPNEFFEEEVFRGSVDVQEGYGFLNYINGYVVKGNQSMDYQPDAARSAGDERSAWRTTYRMLCKLAPGLPEDDKGSNDTKRLYRKYLLRTPVGDGPKPCGSFLSYLRTYKLSGDHQKVIERRGRGDDSRVAVGVRFAFEMQDNFIGQFCTMMFPHGDSGTSAPPQGDPELIPFTKHYLKAVNYLQHLVRMTGTRPSCEESIRQRVKGLVPQEEGEAEDHYRLRVLAEMKSTRWVGFARKATSIVELFDAPVETIADRLHEYSWEPYDSWSWLPPSRSSDSEDMPTRPGDQLLHPLRCADDTEGAYGKPFHGVDAALDYLEDVVAADLRIRVSPGRARSFRARLHAVRCYYNHMQHCRDHPDAIPLDVRRAADRLMQADSSIDARLAYYNEYKRQWIICDAHARPRITWSADQEEVLKVQHENINVETIHSAWHIYRRADTVVDYAPPSRLRTYDLFIIDEASQIEDDVAVRLHNGFRELPQRPTVFFAADFQQLNPLGSSAAMRTWITVMTTIPLYTIHRTNDDRLLSFLRHVRLRQPHKGVIQSFFAGRTWEPFHWLTVTNKGAEAVNSACLSACGYDKPENHSPLCGDPKVAGKKRLFIAPGVVVRLTRNLDKERGFVNGANGTIDVVLENKSIFTVTLTGTKHRLLVHPITDGGDYFLPCTYGYATTIRRAQGSSLGLGALFFDHCYPPERGYGYVGPSRFRHAERIYHFGCIRRADWLPVSMKQDDPDEQTMRSAQSESDDEYGPGPRDSDTESEISAVSDSSHPYDEDEEARCAILEHMPAFSGAGDLSAFAGRGLHGLV</sequence>
<evidence type="ECO:0008006" key="4">
    <source>
        <dbReference type="Google" id="ProtNLM"/>
    </source>
</evidence>
<feature type="region of interest" description="Disordered" evidence="1">
    <location>
        <begin position="924"/>
        <end position="943"/>
    </location>
</feature>
<name>A0ABN9U0C7_9DINO</name>
<dbReference type="SUPFAM" id="SSF52540">
    <property type="entry name" value="P-loop containing nucleoside triphosphate hydrolases"/>
    <property type="match status" value="1"/>
</dbReference>
<dbReference type="Gene3D" id="3.40.50.300">
    <property type="entry name" value="P-loop containing nucleotide triphosphate hydrolases"/>
    <property type="match status" value="1"/>
</dbReference>
<evidence type="ECO:0000313" key="2">
    <source>
        <dbReference type="EMBL" id="CAK0851705.1"/>
    </source>
</evidence>
<gene>
    <name evidence="2" type="ORF">PCOR1329_LOCUS43793</name>
</gene>
<dbReference type="InterPro" id="IPR027417">
    <property type="entry name" value="P-loop_NTPase"/>
</dbReference>
<dbReference type="EMBL" id="CAUYUJ010015266">
    <property type="protein sequence ID" value="CAK0851705.1"/>
    <property type="molecule type" value="Genomic_DNA"/>
</dbReference>
<reference evidence="2" key="1">
    <citation type="submission" date="2023-10" db="EMBL/GenBank/DDBJ databases">
        <authorList>
            <person name="Chen Y."/>
            <person name="Shah S."/>
            <person name="Dougan E. K."/>
            <person name="Thang M."/>
            <person name="Chan C."/>
        </authorList>
    </citation>
    <scope>NUCLEOTIDE SEQUENCE [LARGE SCALE GENOMIC DNA]</scope>
</reference>
<evidence type="ECO:0000313" key="3">
    <source>
        <dbReference type="Proteomes" id="UP001189429"/>
    </source>
</evidence>
<proteinExistence type="predicted"/>
<dbReference type="Proteomes" id="UP001189429">
    <property type="component" value="Unassembled WGS sequence"/>
</dbReference>
<organism evidence="2 3">
    <name type="scientific">Prorocentrum cordatum</name>
    <dbReference type="NCBI Taxonomy" id="2364126"/>
    <lineage>
        <taxon>Eukaryota</taxon>
        <taxon>Sar</taxon>
        <taxon>Alveolata</taxon>
        <taxon>Dinophyceae</taxon>
        <taxon>Prorocentrales</taxon>
        <taxon>Prorocentraceae</taxon>
        <taxon>Prorocentrum</taxon>
    </lineage>
</organism>
<accession>A0ABN9U0C7</accession>
<comment type="caution">
    <text evidence="2">The sequence shown here is derived from an EMBL/GenBank/DDBJ whole genome shotgun (WGS) entry which is preliminary data.</text>
</comment>
<keyword evidence="3" id="KW-1185">Reference proteome</keyword>